<dbReference type="EMBL" id="MCGE01000005">
    <property type="protein sequence ID" value="ORZ21261.1"/>
    <property type="molecule type" value="Genomic_DNA"/>
</dbReference>
<evidence type="ECO:0000256" key="4">
    <source>
        <dbReference type="ARBA" id="ARBA00022792"/>
    </source>
</evidence>
<evidence type="ECO:0000313" key="11">
    <source>
        <dbReference type="Proteomes" id="UP000193560"/>
    </source>
</evidence>
<dbReference type="Pfam" id="PF02936">
    <property type="entry name" value="COX4"/>
    <property type="match status" value="1"/>
</dbReference>
<protein>
    <submittedName>
        <fullName evidence="10">Cytochrome c oxidase subunit IV</fullName>
    </submittedName>
</protein>
<keyword evidence="4" id="KW-0999">Mitochondrion inner membrane</keyword>
<keyword evidence="6" id="KW-1133">Transmembrane helix</keyword>
<dbReference type="GO" id="GO:0006123">
    <property type="term" value="P:mitochondrial electron transport, cytochrome c to oxygen"/>
    <property type="evidence" value="ECO:0007669"/>
    <property type="project" value="InterPro"/>
</dbReference>
<comment type="similarity">
    <text evidence="2">Belongs to the cytochrome c oxidase IV family.</text>
</comment>
<dbReference type="GO" id="GO:0045277">
    <property type="term" value="C:respiratory chain complex IV"/>
    <property type="evidence" value="ECO:0007669"/>
    <property type="project" value="InterPro"/>
</dbReference>
<comment type="caution">
    <text evidence="10">The sequence shown here is derived from an EMBL/GenBank/DDBJ whole genome shotgun (WGS) entry which is preliminary data.</text>
</comment>
<comment type="subcellular location">
    <subcellularLocation>
        <location evidence="1">Mitochondrion inner membrane</location>
        <topology evidence="1">Single-pass membrane protein</topology>
    </subcellularLocation>
</comment>
<dbReference type="InterPro" id="IPR036639">
    <property type="entry name" value="Cyt_c_oxidase_su4_sf"/>
</dbReference>
<dbReference type="AlphaFoldDB" id="A0A1X2IRW2"/>
<dbReference type="InterPro" id="IPR004203">
    <property type="entry name" value="Cyt_c_oxidase_su4_fam"/>
</dbReference>
<dbReference type="STRING" id="90262.A0A1X2IRW2"/>
<keyword evidence="7" id="KW-0560">Oxidoreductase</keyword>
<dbReference type="GO" id="GO:0016491">
    <property type="term" value="F:oxidoreductase activity"/>
    <property type="evidence" value="ECO:0007669"/>
    <property type="project" value="UniProtKB-KW"/>
</dbReference>
<dbReference type="SUPFAM" id="SSF81406">
    <property type="entry name" value="Mitochondrial cytochrome c oxidase subunit IV"/>
    <property type="match status" value="1"/>
</dbReference>
<dbReference type="PANTHER" id="PTHR10707:SF10">
    <property type="entry name" value="CYTOCHROME C OXIDASE SUBUNIT 4"/>
    <property type="match status" value="1"/>
</dbReference>
<evidence type="ECO:0000313" key="10">
    <source>
        <dbReference type="EMBL" id="ORZ21261.1"/>
    </source>
</evidence>
<evidence type="ECO:0000256" key="2">
    <source>
        <dbReference type="ARBA" id="ARBA00008135"/>
    </source>
</evidence>
<sequence>MLRSASLLNTTIRRVVCTRYSSSVANRDIPQKWTTLSSAEQNTIAKQLEELQKGDWNQLAKDDKLACYYVAFGAHGPREPIHKEGNTARVFGGVGAVLTMSYILLYLARTNGQETPPTVTKEWEEHTNEYLKSQKSNPITGISSEGYKGTGYVTRT</sequence>
<dbReference type="Gene3D" id="1.10.442.10">
    <property type="entry name" value="Cytochrome c oxidase subunit IV"/>
    <property type="match status" value="1"/>
</dbReference>
<keyword evidence="8" id="KW-0496">Mitochondrion</keyword>
<keyword evidence="5" id="KW-0809">Transit peptide</keyword>
<organism evidence="10 11">
    <name type="scientific">Absidia repens</name>
    <dbReference type="NCBI Taxonomy" id="90262"/>
    <lineage>
        <taxon>Eukaryota</taxon>
        <taxon>Fungi</taxon>
        <taxon>Fungi incertae sedis</taxon>
        <taxon>Mucoromycota</taxon>
        <taxon>Mucoromycotina</taxon>
        <taxon>Mucoromycetes</taxon>
        <taxon>Mucorales</taxon>
        <taxon>Cunninghamellaceae</taxon>
        <taxon>Absidia</taxon>
    </lineage>
</organism>
<name>A0A1X2IRW2_9FUNG</name>
<evidence type="ECO:0000256" key="8">
    <source>
        <dbReference type="ARBA" id="ARBA00023128"/>
    </source>
</evidence>
<evidence type="ECO:0000256" key="5">
    <source>
        <dbReference type="ARBA" id="ARBA00022946"/>
    </source>
</evidence>
<dbReference type="GO" id="GO:0005743">
    <property type="term" value="C:mitochondrial inner membrane"/>
    <property type="evidence" value="ECO:0007669"/>
    <property type="project" value="UniProtKB-SubCell"/>
</dbReference>
<keyword evidence="9" id="KW-0472">Membrane</keyword>
<evidence type="ECO:0000256" key="1">
    <source>
        <dbReference type="ARBA" id="ARBA00004434"/>
    </source>
</evidence>
<evidence type="ECO:0000256" key="9">
    <source>
        <dbReference type="ARBA" id="ARBA00023136"/>
    </source>
</evidence>
<evidence type="ECO:0000256" key="6">
    <source>
        <dbReference type="ARBA" id="ARBA00022989"/>
    </source>
</evidence>
<reference evidence="10 11" key="1">
    <citation type="submission" date="2016-07" db="EMBL/GenBank/DDBJ databases">
        <title>Pervasive Adenine N6-methylation of Active Genes in Fungi.</title>
        <authorList>
            <consortium name="DOE Joint Genome Institute"/>
            <person name="Mondo S.J."/>
            <person name="Dannebaum R.O."/>
            <person name="Kuo R.C."/>
            <person name="Labutti K."/>
            <person name="Haridas S."/>
            <person name="Kuo A."/>
            <person name="Salamov A."/>
            <person name="Ahrendt S.R."/>
            <person name="Lipzen A."/>
            <person name="Sullivan W."/>
            <person name="Andreopoulos W.B."/>
            <person name="Clum A."/>
            <person name="Lindquist E."/>
            <person name="Daum C."/>
            <person name="Ramamoorthy G.K."/>
            <person name="Gryganskyi A."/>
            <person name="Culley D."/>
            <person name="Magnuson J.K."/>
            <person name="James T.Y."/>
            <person name="O'Malley M.A."/>
            <person name="Stajich J.E."/>
            <person name="Spatafora J.W."/>
            <person name="Visel A."/>
            <person name="Grigoriev I.V."/>
        </authorList>
    </citation>
    <scope>NUCLEOTIDE SEQUENCE [LARGE SCALE GENOMIC DNA]</scope>
    <source>
        <strain evidence="10 11">NRRL 1336</strain>
    </source>
</reference>
<gene>
    <name evidence="10" type="ORF">BCR42DRAFT_407190</name>
</gene>
<evidence type="ECO:0000256" key="7">
    <source>
        <dbReference type="ARBA" id="ARBA00023002"/>
    </source>
</evidence>
<dbReference type="PANTHER" id="PTHR10707">
    <property type="entry name" value="CYTOCHROME C OXIDASE SUBUNIT IV"/>
    <property type="match status" value="1"/>
</dbReference>
<accession>A0A1X2IRW2</accession>
<keyword evidence="11" id="KW-1185">Reference proteome</keyword>
<dbReference type="OrthoDB" id="186013at2759"/>
<evidence type="ECO:0000256" key="3">
    <source>
        <dbReference type="ARBA" id="ARBA00022692"/>
    </source>
</evidence>
<keyword evidence="3" id="KW-0812">Transmembrane</keyword>
<dbReference type="Proteomes" id="UP000193560">
    <property type="component" value="Unassembled WGS sequence"/>
</dbReference>
<proteinExistence type="inferred from homology"/>